<comment type="caution">
    <text evidence="4">The sequence shown here is derived from an EMBL/GenBank/DDBJ whole genome shotgun (WGS) entry which is preliminary data.</text>
</comment>
<evidence type="ECO:0000259" key="3">
    <source>
        <dbReference type="Pfam" id="PF19919"/>
    </source>
</evidence>
<sequence>MELRIKPFPKNTYPKKGLLIKGSSPMLWLHEMEVLGIDLEQVRSYAVPANEPNILYGCFLIFTHEAPKEIGKNAYFQGIDDKLFIPENTIFYPKINPEDWQQMDAELVIMHPDFGMVKAEEPIDWISLIQQPEKTEVSVLKPVNGVKIPKTIESYTVEMDDDKILEALQKPKMEEEWMKNLPFDLKKVMAGNKKEIEKYLKYIEKYPDRAVDLGVPLDIMGTSRGNGFGKFSFDKGWFAGLFGGGDENKARKNFRWVFVTVIIMAVIARIAFDSDKNNTQKQLPETSSGTIENGVKSPSDLVAFQSGLTEIDHVIDSIYWGERRRLSTEYIAATAVMSKTKEEQDQYKKSGGRPVGEVGNDLEKTHAKEKQSRDSLKTIYNKKIAQQVENKSEQMKRRLSDSLKEYVRGKPLNGDVVKYLLTKKKALMADSLGRLYGTIGEPEMPSASNKDSGIKTVSSGKEIQKGNISFMDIMFLILFMVGAVAAFSFVLRRKSMNIGGENVPAGIKIFLMIVLVAMLVYLFYPLIQSFGYNWFVWILIICVILLLYRLFAEDKTILKSDDHE</sequence>
<keyword evidence="2" id="KW-1133">Transmembrane helix</keyword>
<dbReference type="RefSeq" id="WP_034712222.1">
    <property type="nucleotide sequence ID" value="NZ_JPRH01000005.1"/>
</dbReference>
<protein>
    <recommendedName>
        <fullName evidence="3">MoxR-vWA-beta-propeller ternary system domain-containing protein</fullName>
    </recommendedName>
</protein>
<dbReference type="InterPro" id="IPR045551">
    <property type="entry name" value="bpX3"/>
</dbReference>
<feature type="domain" description="MoxR-vWA-beta-propeller ternary system" evidence="3">
    <location>
        <begin position="2"/>
        <end position="171"/>
    </location>
</feature>
<dbReference type="eggNOG" id="ENOG5033WZR">
    <property type="taxonomic scope" value="Bacteria"/>
</dbReference>
<evidence type="ECO:0000313" key="5">
    <source>
        <dbReference type="Proteomes" id="UP000028705"/>
    </source>
</evidence>
<name>A0A086A562_9FLAO</name>
<evidence type="ECO:0000256" key="2">
    <source>
        <dbReference type="SAM" id="Phobius"/>
    </source>
</evidence>
<dbReference type="EMBL" id="JPRH01000005">
    <property type="protein sequence ID" value="KFF11826.1"/>
    <property type="molecule type" value="Genomic_DNA"/>
</dbReference>
<organism evidence="4 5">
    <name type="scientific">Chryseobacterium soli</name>
    <dbReference type="NCBI Taxonomy" id="445961"/>
    <lineage>
        <taxon>Bacteria</taxon>
        <taxon>Pseudomonadati</taxon>
        <taxon>Bacteroidota</taxon>
        <taxon>Flavobacteriia</taxon>
        <taxon>Flavobacteriales</taxon>
        <taxon>Weeksellaceae</taxon>
        <taxon>Chryseobacterium group</taxon>
        <taxon>Chryseobacterium</taxon>
    </lineage>
</organism>
<dbReference type="Proteomes" id="UP000028705">
    <property type="component" value="Unassembled WGS sequence"/>
</dbReference>
<dbReference type="Pfam" id="PF19919">
    <property type="entry name" value="bpX3"/>
    <property type="match status" value="1"/>
</dbReference>
<evidence type="ECO:0000313" key="4">
    <source>
        <dbReference type="EMBL" id="KFF11826.1"/>
    </source>
</evidence>
<gene>
    <name evidence="4" type="ORF">IW15_14155</name>
</gene>
<dbReference type="OrthoDB" id="1273630at2"/>
<feature type="compositionally biased region" description="Basic and acidic residues" evidence="1">
    <location>
        <begin position="361"/>
        <end position="374"/>
    </location>
</feature>
<accession>A0A086A562</accession>
<feature type="transmembrane region" description="Helical" evidence="2">
    <location>
        <begin position="473"/>
        <end position="491"/>
    </location>
</feature>
<dbReference type="AlphaFoldDB" id="A0A086A562"/>
<evidence type="ECO:0000256" key="1">
    <source>
        <dbReference type="SAM" id="MobiDB-lite"/>
    </source>
</evidence>
<keyword evidence="2" id="KW-0472">Membrane</keyword>
<dbReference type="STRING" id="445961.IW15_14155"/>
<proteinExistence type="predicted"/>
<keyword evidence="2" id="KW-0812">Transmembrane</keyword>
<feature type="region of interest" description="Disordered" evidence="1">
    <location>
        <begin position="341"/>
        <end position="374"/>
    </location>
</feature>
<reference evidence="4 5" key="1">
    <citation type="submission" date="2014-07" db="EMBL/GenBank/DDBJ databases">
        <title>Genome of Chryseobacterium soli DSM 19298.</title>
        <authorList>
            <person name="Stropko S.J."/>
            <person name="Pipes S.E."/>
            <person name="Newman J."/>
        </authorList>
    </citation>
    <scope>NUCLEOTIDE SEQUENCE [LARGE SCALE GENOMIC DNA]</scope>
    <source>
        <strain evidence="4 5">DSM 19298</strain>
    </source>
</reference>
<feature type="transmembrane region" description="Helical" evidence="2">
    <location>
        <begin position="503"/>
        <end position="524"/>
    </location>
</feature>
<keyword evidence="5" id="KW-1185">Reference proteome</keyword>
<feature type="transmembrane region" description="Helical" evidence="2">
    <location>
        <begin position="530"/>
        <end position="551"/>
    </location>
</feature>